<dbReference type="GO" id="GO:0019005">
    <property type="term" value="C:SCF ubiquitin ligase complex"/>
    <property type="evidence" value="ECO:0007669"/>
    <property type="project" value="TreeGrafter"/>
</dbReference>
<dbReference type="InterPro" id="IPR006553">
    <property type="entry name" value="Leu-rich_rpt_Cys-con_subtyp"/>
</dbReference>
<feature type="region of interest" description="Disordered" evidence="1">
    <location>
        <begin position="482"/>
        <end position="501"/>
    </location>
</feature>
<reference evidence="3" key="1">
    <citation type="submission" date="2021-01" db="EMBL/GenBank/DDBJ databases">
        <title>Chromosome-level genome assembly of a human fungal pathogen reveals clustering of transcriptionally co-regulated genes.</title>
        <authorList>
            <person name="Voorhies M."/>
            <person name="Cohen S."/>
            <person name="Shea T.P."/>
            <person name="Petrus S."/>
            <person name="Munoz J.F."/>
            <person name="Poplawski S."/>
            <person name="Goldman W.E."/>
            <person name="Michael T."/>
            <person name="Cuomo C.A."/>
            <person name="Sil A."/>
            <person name="Beyhan S."/>
        </authorList>
    </citation>
    <scope>NUCLEOTIDE SEQUENCE</scope>
    <source>
        <strain evidence="3">WU24</strain>
    </source>
</reference>
<dbReference type="EMBL" id="CP069114">
    <property type="protein sequence ID" value="QSS64596.1"/>
    <property type="molecule type" value="Genomic_DNA"/>
</dbReference>
<dbReference type="InterPro" id="IPR001810">
    <property type="entry name" value="F-box_dom"/>
</dbReference>
<dbReference type="Proteomes" id="UP000663671">
    <property type="component" value="Chromosome 1"/>
</dbReference>
<gene>
    <name evidence="3" type="ORF">I7I51_01664</name>
</gene>
<dbReference type="SUPFAM" id="SSF52047">
    <property type="entry name" value="RNI-like"/>
    <property type="match status" value="1"/>
</dbReference>
<evidence type="ECO:0000259" key="2">
    <source>
        <dbReference type="PROSITE" id="PS50181"/>
    </source>
</evidence>
<evidence type="ECO:0000313" key="3">
    <source>
        <dbReference type="EMBL" id="QSS64596.1"/>
    </source>
</evidence>
<proteinExistence type="predicted"/>
<feature type="compositionally biased region" description="Polar residues" evidence="1">
    <location>
        <begin position="487"/>
        <end position="497"/>
    </location>
</feature>
<dbReference type="OrthoDB" id="550575at2759"/>
<dbReference type="GO" id="GO:0031146">
    <property type="term" value="P:SCF-dependent proteasomal ubiquitin-dependent protein catabolic process"/>
    <property type="evidence" value="ECO:0007669"/>
    <property type="project" value="TreeGrafter"/>
</dbReference>
<dbReference type="Pfam" id="PF12937">
    <property type="entry name" value="F-box-like"/>
    <property type="match status" value="1"/>
</dbReference>
<dbReference type="PANTHER" id="PTHR13318">
    <property type="entry name" value="PARTNER OF PAIRED, ISOFORM B-RELATED"/>
    <property type="match status" value="1"/>
</dbReference>
<evidence type="ECO:0000256" key="1">
    <source>
        <dbReference type="SAM" id="MobiDB-lite"/>
    </source>
</evidence>
<feature type="compositionally biased region" description="Basic residues" evidence="1">
    <location>
        <begin position="30"/>
        <end position="40"/>
    </location>
</feature>
<feature type="region of interest" description="Disordered" evidence="1">
    <location>
        <begin position="13"/>
        <end position="67"/>
    </location>
</feature>
<sequence>MVSILPDEIVELPAATTPMSMESADNHSGMRPRSKGHKRLLNGLQRISSSPSLLKTGRQRSSSLGYRRQGKASMSCVSLHSTSYTQCFASPASPQIFDSLSAGNNNNNVPPDSHSIQDENRVPIRVVMSDAAAAAINSSSQGFIPLPADVRPTSRCDILPSSMTLSESQEMASATRKSQKPPQFEFWKNMPEEIKMSILQYLPAKDLFRCSRVCKAWNKMCFDGQLWAKLDASTYYTDIPSEALIKVITAAGPFLRDLNLRGCAQLENAWLAHGERISDTCRNLVNICIRDSKINRITFHLLIRNNPNLTHVDVSGLSIVGNSSMRTISQHCPRLEFLDISWCKGVDAKGLRRIVASCPHLKDLRANELSAFDNHELLQQLFEINSLERLILSHCSSLSDTSLKILMEGVDPEVDLLTGRAVVPRRKLKHLDLSRCRALTDVGIKSLAHNLPALEGLQLSTNTRIPISPITTITTITPITTDGETTQVTPKNSMLSTPTPPPSATILYPKEIIDLKCFYGWQMVVREHTKRVLRGNLAAAIRLERKWADHMMANEEAGVAAARRRRRRARDVERMFDEDEGDESAYGPAGLVPLGGRRRARSGGCVVM</sequence>
<dbReference type="InterPro" id="IPR032675">
    <property type="entry name" value="LRR_dom_sf"/>
</dbReference>
<dbReference type="PROSITE" id="PS50181">
    <property type="entry name" value="FBOX"/>
    <property type="match status" value="1"/>
</dbReference>
<accession>A0A8A1MDL6</accession>
<dbReference type="InterPro" id="IPR001611">
    <property type="entry name" value="Leu-rich_rpt"/>
</dbReference>
<organism evidence="3 4">
    <name type="scientific">Ajellomyces capsulatus</name>
    <name type="common">Darling's disease fungus</name>
    <name type="synonym">Histoplasma capsulatum</name>
    <dbReference type="NCBI Taxonomy" id="5037"/>
    <lineage>
        <taxon>Eukaryota</taxon>
        <taxon>Fungi</taxon>
        <taxon>Dikarya</taxon>
        <taxon>Ascomycota</taxon>
        <taxon>Pezizomycotina</taxon>
        <taxon>Eurotiomycetes</taxon>
        <taxon>Eurotiomycetidae</taxon>
        <taxon>Onygenales</taxon>
        <taxon>Ajellomycetaceae</taxon>
        <taxon>Histoplasma</taxon>
    </lineage>
</organism>
<name>A0A8A1MDL6_AJECA</name>
<dbReference type="VEuPathDB" id="FungiDB:I7I51_01664"/>
<dbReference type="Pfam" id="PF13516">
    <property type="entry name" value="LRR_6"/>
    <property type="match status" value="1"/>
</dbReference>
<feature type="compositionally biased region" description="Polar residues" evidence="1">
    <location>
        <begin position="45"/>
        <end position="64"/>
    </location>
</feature>
<feature type="domain" description="F-box" evidence="2">
    <location>
        <begin position="184"/>
        <end position="230"/>
    </location>
</feature>
<dbReference type="SMART" id="SM00367">
    <property type="entry name" value="LRR_CC"/>
    <property type="match status" value="5"/>
</dbReference>
<dbReference type="AlphaFoldDB" id="A0A8A1MDL6"/>
<protein>
    <submittedName>
        <fullName evidence="3">F-box domain-containing protein</fullName>
    </submittedName>
</protein>
<evidence type="ECO:0000313" key="4">
    <source>
        <dbReference type="Proteomes" id="UP000663671"/>
    </source>
</evidence>
<dbReference type="Gene3D" id="3.80.10.10">
    <property type="entry name" value="Ribonuclease Inhibitor"/>
    <property type="match status" value="2"/>
</dbReference>
<dbReference type="SMART" id="SM00256">
    <property type="entry name" value="FBOX"/>
    <property type="match status" value="1"/>
</dbReference>